<dbReference type="Gene3D" id="1.10.10.10">
    <property type="entry name" value="Winged helix-like DNA-binding domain superfamily/Winged helix DNA-binding domain"/>
    <property type="match status" value="1"/>
</dbReference>
<dbReference type="Proteomes" id="UP001500325">
    <property type="component" value="Unassembled WGS sequence"/>
</dbReference>
<dbReference type="Pfam" id="PF12840">
    <property type="entry name" value="HTH_20"/>
    <property type="match status" value="1"/>
</dbReference>
<proteinExistence type="predicted"/>
<evidence type="ECO:0000313" key="3">
    <source>
        <dbReference type="Proteomes" id="UP001500325"/>
    </source>
</evidence>
<dbReference type="InterPro" id="IPR036388">
    <property type="entry name" value="WH-like_DNA-bd_sf"/>
</dbReference>
<feature type="compositionally biased region" description="Low complexity" evidence="1">
    <location>
        <begin position="203"/>
        <end position="226"/>
    </location>
</feature>
<evidence type="ECO:0000313" key="2">
    <source>
        <dbReference type="EMBL" id="GAA4711936.1"/>
    </source>
</evidence>
<dbReference type="SUPFAM" id="SSF46785">
    <property type="entry name" value="Winged helix' DNA-binding domain"/>
    <property type="match status" value="1"/>
</dbReference>
<gene>
    <name evidence="2" type="ORF">GCM10023215_63100</name>
</gene>
<sequence length="232" mass="24562">MTDRTAVIQDGAAAAVALDPVRARLLRALREPGSATSLAAELGLTRQKVNYHLRALEAHGLVELVEERRKGNMTERVLRATASAYVVSPQAWALVAPDPAREPDRLSAQWLLALAARLLREVGTLITRAGRKRIATFAVDGEIRFATAADRAAFVGELGEAVSALVARYHDEGAPGGRPHRVVVAVHPALPDTENPPDENPSDPENPLDTGTAPGAGTPPGTGSTTRTEESP</sequence>
<name>A0ABP8XQW1_9PSEU</name>
<protein>
    <submittedName>
        <fullName evidence="2">Helix-turn-helix domain-containing protein</fullName>
    </submittedName>
</protein>
<accession>A0ABP8XQW1</accession>
<evidence type="ECO:0000256" key="1">
    <source>
        <dbReference type="SAM" id="MobiDB-lite"/>
    </source>
</evidence>
<dbReference type="InterPro" id="IPR036390">
    <property type="entry name" value="WH_DNA-bd_sf"/>
</dbReference>
<keyword evidence="3" id="KW-1185">Reference proteome</keyword>
<dbReference type="CDD" id="cd00090">
    <property type="entry name" value="HTH_ARSR"/>
    <property type="match status" value="1"/>
</dbReference>
<feature type="region of interest" description="Disordered" evidence="1">
    <location>
        <begin position="189"/>
        <end position="232"/>
    </location>
</feature>
<comment type="caution">
    <text evidence="2">The sequence shown here is derived from an EMBL/GenBank/DDBJ whole genome shotgun (WGS) entry which is preliminary data.</text>
</comment>
<dbReference type="InterPro" id="IPR011991">
    <property type="entry name" value="ArsR-like_HTH"/>
</dbReference>
<dbReference type="EMBL" id="BAABIC010000033">
    <property type="protein sequence ID" value="GAA4711936.1"/>
    <property type="molecule type" value="Genomic_DNA"/>
</dbReference>
<organism evidence="2 3">
    <name type="scientific">Pseudonocardia yuanmonensis</name>
    <dbReference type="NCBI Taxonomy" id="1095914"/>
    <lineage>
        <taxon>Bacteria</taxon>
        <taxon>Bacillati</taxon>
        <taxon>Actinomycetota</taxon>
        <taxon>Actinomycetes</taxon>
        <taxon>Pseudonocardiales</taxon>
        <taxon>Pseudonocardiaceae</taxon>
        <taxon>Pseudonocardia</taxon>
    </lineage>
</organism>
<reference evidence="3" key="1">
    <citation type="journal article" date="2019" name="Int. J. Syst. Evol. Microbiol.">
        <title>The Global Catalogue of Microorganisms (GCM) 10K type strain sequencing project: providing services to taxonomists for standard genome sequencing and annotation.</title>
        <authorList>
            <consortium name="The Broad Institute Genomics Platform"/>
            <consortium name="The Broad Institute Genome Sequencing Center for Infectious Disease"/>
            <person name="Wu L."/>
            <person name="Ma J."/>
        </authorList>
    </citation>
    <scope>NUCLEOTIDE SEQUENCE [LARGE SCALE GENOMIC DNA]</scope>
    <source>
        <strain evidence="3">JCM 18055</strain>
    </source>
</reference>